<feature type="domain" description="HpcH/HpaI aldolase/citrate lyase" evidence="4">
    <location>
        <begin position="19"/>
        <end position="205"/>
    </location>
</feature>
<dbReference type="EC" id="4.1.2.20" evidence="5"/>
<dbReference type="EMBL" id="CP000433">
    <property type="protein sequence ID" value="ABH00475.1"/>
    <property type="molecule type" value="Genomic_DNA"/>
</dbReference>
<gene>
    <name evidence="5" type="ordered locus">RHA1_ro10284</name>
</gene>
<organism evidence="5 6">
    <name type="scientific">Rhodococcus jostii (strain RHA1)</name>
    <dbReference type="NCBI Taxonomy" id="101510"/>
    <lineage>
        <taxon>Bacteria</taxon>
        <taxon>Bacillati</taxon>
        <taxon>Actinomycetota</taxon>
        <taxon>Actinomycetes</taxon>
        <taxon>Mycobacteriales</taxon>
        <taxon>Nocardiaceae</taxon>
        <taxon>Rhodococcus</taxon>
    </lineage>
</organism>
<evidence type="ECO:0000313" key="6">
    <source>
        <dbReference type="Proteomes" id="UP000008710"/>
    </source>
</evidence>
<dbReference type="SUPFAM" id="SSF51621">
    <property type="entry name" value="Phosphoenolpyruvate/pyruvate domain"/>
    <property type="match status" value="1"/>
</dbReference>
<comment type="similarity">
    <text evidence="1">Belongs to the HpcH/HpaI aldolase family.</text>
</comment>
<proteinExistence type="inferred from homology"/>
<evidence type="ECO:0000256" key="3">
    <source>
        <dbReference type="ARBA" id="ARBA00023239"/>
    </source>
</evidence>
<dbReference type="OrthoDB" id="3353438at2"/>
<dbReference type="InterPro" id="IPR040442">
    <property type="entry name" value="Pyrv_kinase-like_dom_sf"/>
</dbReference>
<keyword evidence="2" id="KW-0479">Metal-binding</keyword>
<dbReference type="PANTHER" id="PTHR30502:SF0">
    <property type="entry name" value="PHOSPHOENOLPYRUVATE CARBOXYLASE FAMILY PROTEIN"/>
    <property type="match status" value="1"/>
</dbReference>
<dbReference type="GO" id="GO:0046872">
    <property type="term" value="F:metal ion binding"/>
    <property type="evidence" value="ECO:0007669"/>
    <property type="project" value="UniProtKB-KW"/>
</dbReference>
<reference evidence="6" key="1">
    <citation type="journal article" date="2006" name="Proc. Natl. Acad. Sci. U.S.A.">
        <title>The complete genome of Rhodococcus sp. RHA1 provides insights into a catabolic powerhouse.</title>
        <authorList>
            <person name="McLeod M.P."/>
            <person name="Warren R.L."/>
            <person name="Hsiao W.W.L."/>
            <person name="Araki N."/>
            <person name="Myhre M."/>
            <person name="Fernandes C."/>
            <person name="Miyazawa D."/>
            <person name="Wong W."/>
            <person name="Lillquist A.L."/>
            <person name="Wang D."/>
            <person name="Dosanjh M."/>
            <person name="Hara H."/>
            <person name="Petrescu A."/>
            <person name="Morin R.D."/>
            <person name="Yang G."/>
            <person name="Stott J.M."/>
            <person name="Schein J.E."/>
            <person name="Shin H."/>
            <person name="Smailus D."/>
            <person name="Siddiqui A.S."/>
            <person name="Marra M.A."/>
            <person name="Jones S.J.M."/>
            <person name="Holt R."/>
            <person name="Brinkman F.S.L."/>
            <person name="Miyauchi K."/>
            <person name="Fukuda M."/>
            <person name="Davies J.E."/>
            <person name="Mohn W.W."/>
            <person name="Eltis L.D."/>
        </authorList>
    </citation>
    <scope>NUCLEOTIDE SEQUENCE [LARGE SCALE GENOMIC DNA]</scope>
    <source>
        <strain evidence="6">RHA1</strain>
    </source>
</reference>
<dbReference type="AlphaFoldDB" id="Q0RW61"/>
<dbReference type="Pfam" id="PF03328">
    <property type="entry name" value="HpcH_HpaI"/>
    <property type="match status" value="1"/>
</dbReference>
<dbReference type="InterPro" id="IPR050251">
    <property type="entry name" value="HpcH-HpaI_aldolase"/>
</dbReference>
<dbReference type="KEGG" id="rha:RHA1_ro10284"/>
<dbReference type="Proteomes" id="UP000008710">
    <property type="component" value="Plasmid pRHL2"/>
</dbReference>
<dbReference type="Gene3D" id="3.20.20.60">
    <property type="entry name" value="Phosphoenolpyruvate-binding domains"/>
    <property type="match status" value="1"/>
</dbReference>
<evidence type="ECO:0000256" key="1">
    <source>
        <dbReference type="ARBA" id="ARBA00005568"/>
    </source>
</evidence>
<keyword evidence="5" id="KW-0614">Plasmid</keyword>
<evidence type="ECO:0000256" key="2">
    <source>
        <dbReference type="ARBA" id="ARBA00022723"/>
    </source>
</evidence>
<dbReference type="PANTHER" id="PTHR30502">
    <property type="entry name" value="2-KETO-3-DEOXY-L-RHAMNONATE ALDOLASE"/>
    <property type="match status" value="1"/>
</dbReference>
<name>Q0RW61_RHOJR</name>
<dbReference type="InterPro" id="IPR015813">
    <property type="entry name" value="Pyrv/PenolPyrv_kinase-like_dom"/>
</dbReference>
<sequence>MSSLPAPLTTYERLGNGRRFGVWLTRPSRHLIDVVAGAGVDYIGIDCQHGAVGEESLPELLAGTCAVPRIVRVADASVPRIARALDSGADGIIVPMVDSATDATAAVAAVRFPPHGIRSYGPLAPHLSRDPASLGSVPLVLAMIETRSGVADAAAILDVDGIDGIYIGPADLGISLGHGPGQFPPSGELRPMLAEIAEAATSRGKVAGVHAAAGAIAPAFLDLGFDLLTLGTEDALVRGGIAAELAQAGREQGVGVRNGTY</sequence>
<dbReference type="PATRIC" id="fig|101510.16.peg.8680"/>
<geneLocation type="plasmid" evidence="5 6">
    <name>pRHL2</name>
</geneLocation>
<protein>
    <submittedName>
        <fullName evidence="5">Probable 2-dehydro-3-deoxyglucarate aldolase</fullName>
        <ecNumber evidence="5">4.1.2.20</ecNumber>
    </submittedName>
</protein>
<keyword evidence="3 5" id="KW-0456">Lyase</keyword>
<dbReference type="InterPro" id="IPR005000">
    <property type="entry name" value="Aldolase/citrate-lyase_domain"/>
</dbReference>
<dbReference type="RefSeq" id="WP_011600113.1">
    <property type="nucleotide sequence ID" value="NC_008270.1"/>
</dbReference>
<dbReference type="HOGENOM" id="CLU_059964_3_2_11"/>
<accession>Q0RW61</accession>
<dbReference type="GO" id="GO:0005737">
    <property type="term" value="C:cytoplasm"/>
    <property type="evidence" value="ECO:0007669"/>
    <property type="project" value="TreeGrafter"/>
</dbReference>
<evidence type="ECO:0000313" key="5">
    <source>
        <dbReference type="EMBL" id="ABH00475.1"/>
    </source>
</evidence>
<dbReference type="GO" id="GO:0008672">
    <property type="term" value="F:2-dehydro-3-deoxyglucarate aldolase activity"/>
    <property type="evidence" value="ECO:0007669"/>
    <property type="project" value="UniProtKB-EC"/>
</dbReference>
<evidence type="ECO:0000259" key="4">
    <source>
        <dbReference type="Pfam" id="PF03328"/>
    </source>
</evidence>